<gene>
    <name evidence="2" type="ORF">ABDK96_11210</name>
</gene>
<dbReference type="EMBL" id="JBDXMX010000004">
    <property type="protein sequence ID" value="MEO9248253.1"/>
    <property type="molecule type" value="Genomic_DNA"/>
</dbReference>
<reference evidence="2 3" key="1">
    <citation type="submission" date="2024-05" db="EMBL/GenBank/DDBJ databases">
        <authorList>
            <person name="Yi C."/>
        </authorList>
    </citation>
    <scope>NUCLEOTIDE SEQUENCE [LARGE SCALE GENOMIC DNA]</scope>
    <source>
        <strain evidence="2 3">XS13</strain>
    </source>
</reference>
<dbReference type="Proteomes" id="UP001484097">
    <property type="component" value="Unassembled WGS sequence"/>
</dbReference>
<keyword evidence="1" id="KW-0812">Transmembrane</keyword>
<evidence type="ECO:0000256" key="1">
    <source>
        <dbReference type="SAM" id="Phobius"/>
    </source>
</evidence>
<proteinExistence type="predicted"/>
<feature type="transmembrane region" description="Helical" evidence="1">
    <location>
        <begin position="268"/>
        <end position="300"/>
    </location>
</feature>
<evidence type="ECO:0000313" key="3">
    <source>
        <dbReference type="Proteomes" id="UP001484097"/>
    </source>
</evidence>
<comment type="caution">
    <text evidence="2">The sequence shown here is derived from an EMBL/GenBank/DDBJ whole genome shotgun (WGS) entry which is preliminary data.</text>
</comment>
<keyword evidence="3" id="KW-1185">Reference proteome</keyword>
<keyword evidence="1" id="KW-0472">Membrane</keyword>
<feature type="transmembrane region" description="Helical" evidence="1">
    <location>
        <begin position="232"/>
        <end position="256"/>
    </location>
</feature>
<name>A0ABV0IJA9_9MICC</name>
<evidence type="ECO:0000313" key="2">
    <source>
        <dbReference type="EMBL" id="MEO9248253.1"/>
    </source>
</evidence>
<keyword evidence="1" id="KW-1133">Transmembrane helix</keyword>
<sequence>MTGPAGPPGPGVVVRLGVLLATDVAEGSSPADLAARLTARLDAAYPGLSWGVDVVREDLGEPDGDESLDLLEFTRDRMLDEDWDLAVGLCGEPLRQGKHTLTRQVSPAHAAAVVSLGLAGTGPLEAVESAVARILGLDPDDSEPPAADLRGAVHAARQLATDVEERGGENEVAYGWRVATSNLRLLLGTIRANRPWTLAASLSRSLSAALATGALTLITTDLWLLSAEYNGLQMALVGLVAVVSVTVALVVGANLWERPRRRGEREQVMVFNLATVVSVVIGVAVLHVALFVAALAGSLLLVDPEVFGTVTGEAAEFTEYLKLAWFVGGLATIGSALGAGLEEDDDVRAAIFTRGSS</sequence>
<organism evidence="2 3">
    <name type="scientific">Citricoccus nitrophenolicus</name>
    <dbReference type="NCBI Taxonomy" id="863575"/>
    <lineage>
        <taxon>Bacteria</taxon>
        <taxon>Bacillati</taxon>
        <taxon>Actinomycetota</taxon>
        <taxon>Actinomycetes</taxon>
        <taxon>Micrococcales</taxon>
        <taxon>Micrococcaceae</taxon>
        <taxon>Citricoccus</taxon>
    </lineage>
</organism>
<dbReference type="RefSeq" id="WP_347920857.1">
    <property type="nucleotide sequence ID" value="NZ_JBDXMX010000004.1"/>
</dbReference>
<protein>
    <submittedName>
        <fullName evidence="2">Uncharacterized protein</fullName>
    </submittedName>
</protein>
<accession>A0ABV0IJA9</accession>